<feature type="signal peptide" evidence="3">
    <location>
        <begin position="1"/>
        <end position="24"/>
    </location>
</feature>
<evidence type="ECO:0000313" key="4">
    <source>
        <dbReference type="EMBL" id="KAK2140964.1"/>
    </source>
</evidence>
<dbReference type="EMBL" id="JAODUP010001196">
    <property type="protein sequence ID" value="KAK2140964.1"/>
    <property type="molecule type" value="Genomic_DNA"/>
</dbReference>
<dbReference type="SMART" id="SM00364">
    <property type="entry name" value="LRR_BAC"/>
    <property type="match status" value="8"/>
</dbReference>
<evidence type="ECO:0000256" key="1">
    <source>
        <dbReference type="ARBA" id="ARBA00022614"/>
    </source>
</evidence>
<dbReference type="SMART" id="SM00365">
    <property type="entry name" value="LRR_SD22"/>
    <property type="match status" value="8"/>
</dbReference>
<keyword evidence="2" id="KW-0677">Repeat</keyword>
<dbReference type="Pfam" id="PF00560">
    <property type="entry name" value="LRR_1"/>
    <property type="match status" value="2"/>
</dbReference>
<feature type="chain" id="PRO_5042221173" evidence="3">
    <location>
        <begin position="25"/>
        <end position="765"/>
    </location>
</feature>
<keyword evidence="5" id="KW-1185">Reference proteome</keyword>
<dbReference type="Proteomes" id="UP001208570">
    <property type="component" value="Unassembled WGS sequence"/>
</dbReference>
<reference evidence="4" key="1">
    <citation type="journal article" date="2023" name="Mol. Biol. Evol.">
        <title>Third-Generation Sequencing Reveals the Adaptive Role of the Epigenome in Three Deep-Sea Polychaetes.</title>
        <authorList>
            <person name="Perez M."/>
            <person name="Aroh O."/>
            <person name="Sun Y."/>
            <person name="Lan Y."/>
            <person name="Juniper S.K."/>
            <person name="Young C.R."/>
            <person name="Angers B."/>
            <person name="Qian P.Y."/>
        </authorList>
    </citation>
    <scope>NUCLEOTIDE SEQUENCE</scope>
    <source>
        <strain evidence="4">P08H-3</strain>
    </source>
</reference>
<name>A0AAD9MS27_9ANNE</name>
<keyword evidence="1" id="KW-0433">Leucine-rich repeat</keyword>
<dbReference type="InterPro" id="IPR032675">
    <property type="entry name" value="LRR_dom_sf"/>
</dbReference>
<dbReference type="InterPro" id="IPR050541">
    <property type="entry name" value="LRR_TM_domain-containing"/>
</dbReference>
<dbReference type="PROSITE" id="PS51450">
    <property type="entry name" value="LRR"/>
    <property type="match status" value="4"/>
</dbReference>
<keyword evidence="3" id="KW-0732">Signal</keyword>
<comment type="caution">
    <text evidence="4">The sequence shown here is derived from an EMBL/GenBank/DDBJ whole genome shotgun (WGS) entry which is preliminary data.</text>
</comment>
<dbReference type="Gene3D" id="3.80.10.10">
    <property type="entry name" value="Ribonuclease Inhibitor"/>
    <property type="match status" value="4"/>
</dbReference>
<accession>A0AAD9MS27</accession>
<dbReference type="PANTHER" id="PTHR24369:SF211">
    <property type="entry name" value="LEUCINE-RICH REPEAT-CONTAINING PROTEIN 15-LIKE"/>
    <property type="match status" value="1"/>
</dbReference>
<proteinExistence type="predicted"/>
<evidence type="ECO:0000256" key="2">
    <source>
        <dbReference type="ARBA" id="ARBA00022737"/>
    </source>
</evidence>
<sequence>MATSMCRLVVVAVWFADSLTRSTGKNTYTREGWDVQSYPHDIPSDAEDIIIIKTSISVVDYVEEFPQLARYQLSINKVSEFPNLGNVSSTITDLMVTSTWISALPVDWMTTMTKLRHIDISHNRLTSIPDLTVVFPALSSLSAYANAITRVDRTTAVKMYLKENQLTEVPDLSNVKDGFLKLDMKNNKMAAIPDRALPPMPGCYYLDFGQNGLTVFPNLDNVTGLTYLSLSSNQLVSVPNLPRMLHLADFSLSDNNLDQFPNLSNVSRSLTHLEIHDNDISTFPDRLVVVLANLESLTIGRRSGDPIHLPGFCSMDIPGTLTVTVHKSDLVCDRNALFAKWRQRTGKLVLKSSDNASPPCHSPPHLSGRRFEEITIEDMLLQEPAFSYILDDGNPSNKPVETVSKGLADRGEGWDVQSYPHDIPSDAEDIIIIKTSISVVDYVEEFPQLARYQLSINKVSEFPNLDNVSSTITDLMVTSTWISALPVDWMTTMTKLRHIDISHNRLTSIPDLTVVFPALSSLSAYANAITRVDRTTAVKMYLKENQLTEVPDLSNVKDGFLKLDMKNNKMAAIPDRALPPMPECYYLDFGQNGLTAFPNLDNVTGLTYLSLSSNQLVSVPNLPRMLHLADFSLSDNNLDQFPNLSNVSRSLTHLEIHDNDISTFPDRLVVVLANLESLTIGRRSGDPIHLPGFCSMDIPGTLTVTVHKSDLVCDRNALFAKWRQRTGKLVLKSSDNASPPCHSPPHLSGRRFEEITIEDMLLQEP</sequence>
<dbReference type="GO" id="GO:0005886">
    <property type="term" value="C:plasma membrane"/>
    <property type="evidence" value="ECO:0007669"/>
    <property type="project" value="TreeGrafter"/>
</dbReference>
<organism evidence="4 5">
    <name type="scientific">Paralvinella palmiformis</name>
    <dbReference type="NCBI Taxonomy" id="53620"/>
    <lineage>
        <taxon>Eukaryota</taxon>
        <taxon>Metazoa</taxon>
        <taxon>Spiralia</taxon>
        <taxon>Lophotrochozoa</taxon>
        <taxon>Annelida</taxon>
        <taxon>Polychaeta</taxon>
        <taxon>Sedentaria</taxon>
        <taxon>Canalipalpata</taxon>
        <taxon>Terebellida</taxon>
        <taxon>Terebelliformia</taxon>
        <taxon>Alvinellidae</taxon>
        <taxon>Paralvinella</taxon>
    </lineage>
</organism>
<dbReference type="InterPro" id="IPR001611">
    <property type="entry name" value="Leu-rich_rpt"/>
</dbReference>
<evidence type="ECO:0000313" key="5">
    <source>
        <dbReference type="Proteomes" id="UP001208570"/>
    </source>
</evidence>
<protein>
    <submittedName>
        <fullName evidence="4">Uncharacterized protein</fullName>
    </submittedName>
</protein>
<gene>
    <name evidence="4" type="ORF">LSH36_1196g00012</name>
</gene>
<dbReference type="SUPFAM" id="SSF52058">
    <property type="entry name" value="L domain-like"/>
    <property type="match status" value="2"/>
</dbReference>
<dbReference type="SMART" id="SM00369">
    <property type="entry name" value="LRR_TYP"/>
    <property type="match status" value="4"/>
</dbReference>
<dbReference type="InterPro" id="IPR003591">
    <property type="entry name" value="Leu-rich_rpt_typical-subtyp"/>
</dbReference>
<evidence type="ECO:0000256" key="3">
    <source>
        <dbReference type="SAM" id="SignalP"/>
    </source>
</evidence>
<dbReference type="AlphaFoldDB" id="A0AAD9MS27"/>
<feature type="non-terminal residue" evidence="4">
    <location>
        <position position="765"/>
    </location>
</feature>
<dbReference type="PANTHER" id="PTHR24369">
    <property type="entry name" value="ANTIGEN BSP, PUTATIVE-RELATED"/>
    <property type="match status" value="1"/>
</dbReference>